<dbReference type="InterPro" id="IPR004013">
    <property type="entry name" value="PHP_dom"/>
</dbReference>
<feature type="domain" description="Polymerase/histidinol phosphatase N-terminal" evidence="10">
    <location>
        <begin position="5"/>
        <end position="72"/>
    </location>
</feature>
<keyword evidence="4 11" id="KW-0548">Nucleotidyltransferase</keyword>
<accession>A0A2Z4AI74</accession>
<dbReference type="NCBIfam" id="NF004225">
    <property type="entry name" value="PRK05672.1"/>
    <property type="match status" value="1"/>
</dbReference>
<organism evidence="11 12">
    <name type="scientific">Candidatus Moanibacter tarae</name>
    <dbReference type="NCBI Taxonomy" id="2200854"/>
    <lineage>
        <taxon>Bacteria</taxon>
        <taxon>Pseudomonadati</taxon>
        <taxon>Verrucomicrobiota</taxon>
        <taxon>Opitutia</taxon>
        <taxon>Puniceicoccales</taxon>
        <taxon>Puniceicoccales incertae sedis</taxon>
        <taxon>Candidatus Moanibacter</taxon>
    </lineage>
</organism>
<dbReference type="SMART" id="SM00481">
    <property type="entry name" value="POLIIIAc"/>
    <property type="match status" value="1"/>
</dbReference>
<dbReference type="GO" id="GO:0006281">
    <property type="term" value="P:DNA repair"/>
    <property type="evidence" value="ECO:0007669"/>
    <property type="project" value="UniProtKB-KW"/>
</dbReference>
<keyword evidence="8" id="KW-0234">DNA repair</keyword>
<keyword evidence="7" id="KW-0239">DNA-directed DNA polymerase</keyword>
<evidence type="ECO:0000256" key="7">
    <source>
        <dbReference type="ARBA" id="ARBA00022932"/>
    </source>
</evidence>
<dbReference type="InterPro" id="IPR016195">
    <property type="entry name" value="Pol/histidinol_Pase-like"/>
</dbReference>
<evidence type="ECO:0000256" key="3">
    <source>
        <dbReference type="ARBA" id="ARBA00022679"/>
    </source>
</evidence>
<gene>
    <name evidence="11" type="primary">dnaE2</name>
    <name evidence="11" type="ORF">DF168_02211</name>
</gene>
<evidence type="ECO:0000256" key="2">
    <source>
        <dbReference type="ARBA" id="ARBA00022490"/>
    </source>
</evidence>
<dbReference type="AlphaFoldDB" id="A0A2Z4AI74"/>
<sequence length="1033" mass="116694">MSAYIELHARSAYSFLRGASRPEHLVEACAAADLPAMALCDRDGIYGAPRFYGAAREHDIRPIVGSELTMEDESVLPVLVENRTGYRNLCRLLTRAQLRSAKGKSRVRWADVKFFSEGLIALTGDEEGPVHRAWLREGSQGARNVLKQLSSLFPSDRLYLEVQRHHIRGESHWLKVQFDLAEAFRLPLLATNGVSYAVPSSRQVQDVFTCLRHKTDLDAAGKLLSRNSERYIKGAAAMTTLFRDRPEAVKNTVRLAERLEFTLEDLGYEFPNYPVPGGETVDSFLRKIAWFGAEQRYGSLTPEIRVQVEHELNLITKLGFSGYFLIVWDLVNYCRENDIMVQGRGSAANSAVCYSLGITAVDPIGGKLLFERFLSEGRKSWPDIDLDLPSGNRRETVIQEVYRRYGKHGAAMTSNVITYRGRSAVREIGKVLSLSQEVIDRFTSLFSHREFPHTLDFKDRLGQAGLGKYHPRVSAMASLYRAIYGLPRHLGQHSGGMIICQGDLASIVPLENASMSGRVVAQWDKEDCEKMGIIKVDLLGLGMMAAIQEALDLTRRRGRPVDLAHISKDDPVTFELIQKADTIGVFQIESRAQIATLPRMKPKTFYDLVIEVAIIRPGPIQGNMVHPYLDRRAGRVPIEYIDERLKSILERTLGVPLFQEQILKIAMVMADFSGSEAEELRRALSFHRSQEVVEKVQIKLRRAMEQKKVSQKAIEKIISAVSSFALYGFPESHAISFALLAYGSAYLKAHHPVEFYVSILNNQPMGFYSAATLVQDARRHDIRVRPICVQRSKWFCTVESDSEIRIGFCLIKGVRSNPVEAMISERDRQQFSSLRNFRGRTIFNEEEIRVLARTGALNIFTDNRRRALWEVSEPFDQENLFSTAENKSNMPSPLEIMTYIERLRADYEGVGLTGGPHPMKWMRSNLKDCWSAQELERGRHGLQIKIAGCVICRQRPVTAKGFLFISLEDETGISNSVVPSCVFMRNRLTILHESYLIIAGSLQNVDGVACVKAERFEALMDRHLPEGMSHDFH</sequence>
<dbReference type="SUPFAM" id="SSF89550">
    <property type="entry name" value="PHP domain-like"/>
    <property type="match status" value="1"/>
</dbReference>
<dbReference type="InterPro" id="IPR004805">
    <property type="entry name" value="DnaE2/DnaE/PolC"/>
</dbReference>
<evidence type="ECO:0000256" key="5">
    <source>
        <dbReference type="ARBA" id="ARBA00022705"/>
    </source>
</evidence>
<dbReference type="EMBL" id="CP029803">
    <property type="protein sequence ID" value="AWT60986.1"/>
    <property type="molecule type" value="Genomic_DNA"/>
</dbReference>
<evidence type="ECO:0000256" key="1">
    <source>
        <dbReference type="ARBA" id="ARBA00012417"/>
    </source>
</evidence>
<reference evidence="11 12" key="1">
    <citation type="submission" date="2018-06" db="EMBL/GenBank/DDBJ databases">
        <title>Draft Genome Sequence of a Novel Marine Bacterium Related to the Verrucomicrobia.</title>
        <authorList>
            <person name="Vosseberg J."/>
            <person name="Martijn J."/>
            <person name="Ettema T.J.G."/>
        </authorList>
    </citation>
    <scope>NUCLEOTIDE SEQUENCE [LARGE SCALE GENOMIC DNA]</scope>
    <source>
        <strain evidence="11">TARA_B100001123</strain>
    </source>
</reference>
<dbReference type="HAMAP" id="MF_01902">
    <property type="entry name" value="DNApol_error_prone"/>
    <property type="match status" value="1"/>
</dbReference>
<dbReference type="Pfam" id="PF02811">
    <property type="entry name" value="PHP"/>
    <property type="match status" value="1"/>
</dbReference>
<dbReference type="NCBIfam" id="TIGR00594">
    <property type="entry name" value="polc"/>
    <property type="match status" value="1"/>
</dbReference>
<dbReference type="PANTHER" id="PTHR32294">
    <property type="entry name" value="DNA POLYMERASE III SUBUNIT ALPHA"/>
    <property type="match status" value="1"/>
</dbReference>
<keyword evidence="3 11" id="KW-0808">Transferase</keyword>
<dbReference type="Proteomes" id="UP000247465">
    <property type="component" value="Chromosome"/>
</dbReference>
<dbReference type="InterPro" id="IPR003141">
    <property type="entry name" value="Pol/His_phosphatase_N"/>
</dbReference>
<dbReference type="Pfam" id="PF07733">
    <property type="entry name" value="DNA_pol3_alpha"/>
    <property type="match status" value="1"/>
</dbReference>
<dbReference type="CDD" id="cd04485">
    <property type="entry name" value="DnaE_OBF"/>
    <property type="match status" value="1"/>
</dbReference>
<dbReference type="GO" id="GO:0006260">
    <property type="term" value="P:DNA replication"/>
    <property type="evidence" value="ECO:0007669"/>
    <property type="project" value="UniProtKB-KW"/>
</dbReference>
<evidence type="ECO:0000256" key="9">
    <source>
        <dbReference type="ARBA" id="ARBA00049244"/>
    </source>
</evidence>
<dbReference type="EC" id="2.7.7.7" evidence="1"/>
<dbReference type="InterPro" id="IPR029460">
    <property type="entry name" value="DNAPol_HHH"/>
</dbReference>
<dbReference type="GO" id="GO:0003887">
    <property type="term" value="F:DNA-directed DNA polymerase activity"/>
    <property type="evidence" value="ECO:0007669"/>
    <property type="project" value="UniProtKB-KW"/>
</dbReference>
<keyword evidence="2" id="KW-0963">Cytoplasm</keyword>
<dbReference type="Pfam" id="PF17657">
    <property type="entry name" value="DNA_pol3_finger"/>
    <property type="match status" value="1"/>
</dbReference>
<evidence type="ECO:0000259" key="10">
    <source>
        <dbReference type="SMART" id="SM00481"/>
    </source>
</evidence>
<comment type="catalytic activity">
    <reaction evidence="9">
        <text>DNA(n) + a 2'-deoxyribonucleoside 5'-triphosphate = DNA(n+1) + diphosphate</text>
        <dbReference type="Rhea" id="RHEA:22508"/>
        <dbReference type="Rhea" id="RHEA-COMP:17339"/>
        <dbReference type="Rhea" id="RHEA-COMP:17340"/>
        <dbReference type="ChEBI" id="CHEBI:33019"/>
        <dbReference type="ChEBI" id="CHEBI:61560"/>
        <dbReference type="ChEBI" id="CHEBI:173112"/>
        <dbReference type="EC" id="2.7.7.7"/>
    </reaction>
</comment>
<evidence type="ECO:0000256" key="6">
    <source>
        <dbReference type="ARBA" id="ARBA00022763"/>
    </source>
</evidence>
<proteinExistence type="inferred from homology"/>
<dbReference type="Pfam" id="PF14579">
    <property type="entry name" value="HHH_6"/>
    <property type="match status" value="1"/>
</dbReference>
<dbReference type="PANTHER" id="PTHR32294:SF4">
    <property type="entry name" value="ERROR-PRONE DNA POLYMERASE"/>
    <property type="match status" value="1"/>
</dbReference>
<dbReference type="KEGG" id="mtar:DF168_02211"/>
<name>A0A2Z4AI74_9BACT</name>
<evidence type="ECO:0000256" key="4">
    <source>
        <dbReference type="ARBA" id="ARBA00022695"/>
    </source>
</evidence>
<evidence type="ECO:0000256" key="8">
    <source>
        <dbReference type="ARBA" id="ARBA00023204"/>
    </source>
</evidence>
<dbReference type="Gene3D" id="1.10.150.870">
    <property type="match status" value="1"/>
</dbReference>
<keyword evidence="6" id="KW-0227">DNA damage</keyword>
<keyword evidence="5" id="KW-0235">DNA replication</keyword>
<evidence type="ECO:0000313" key="11">
    <source>
        <dbReference type="EMBL" id="AWT60986.1"/>
    </source>
</evidence>
<dbReference type="InterPro" id="IPR011708">
    <property type="entry name" value="DNA_pol3_alpha_NTPase_dom"/>
</dbReference>
<dbReference type="Gene3D" id="3.20.20.140">
    <property type="entry name" value="Metal-dependent hydrolases"/>
    <property type="match status" value="1"/>
</dbReference>
<dbReference type="InterPro" id="IPR023073">
    <property type="entry name" value="DnaE2"/>
</dbReference>
<dbReference type="InterPro" id="IPR040982">
    <property type="entry name" value="DNA_pol3_finger"/>
</dbReference>
<evidence type="ECO:0000313" key="12">
    <source>
        <dbReference type="Proteomes" id="UP000247465"/>
    </source>
</evidence>
<dbReference type="GO" id="GO:0008408">
    <property type="term" value="F:3'-5' exonuclease activity"/>
    <property type="evidence" value="ECO:0007669"/>
    <property type="project" value="InterPro"/>
</dbReference>
<protein>
    <recommendedName>
        <fullName evidence="1">DNA-directed DNA polymerase</fullName>
        <ecNumber evidence="1">2.7.7.7</ecNumber>
    </recommendedName>
</protein>